<dbReference type="InterPro" id="IPR029058">
    <property type="entry name" value="AB_hydrolase_fold"/>
</dbReference>
<evidence type="ECO:0000259" key="1">
    <source>
        <dbReference type="Pfam" id="PF00561"/>
    </source>
</evidence>
<dbReference type="InterPro" id="IPR000073">
    <property type="entry name" value="AB_hydrolase_1"/>
</dbReference>
<name>A0A934KES2_9BACT</name>
<evidence type="ECO:0000313" key="3">
    <source>
        <dbReference type="Proteomes" id="UP000612893"/>
    </source>
</evidence>
<gene>
    <name evidence="2" type="ORF">JF922_24435</name>
</gene>
<sequence>MLTVDRPGFGRSTRLPGRGLAAVADDLAALLDALGLNRLPVISFSGGGPHALAFAARHADRVSAVTVLVGAAPLAPDEQARLVSVNRASLEAAAGGLERSPWTPGEDSAACLVEWLLERAGRCTSRRSRDHG</sequence>
<dbReference type="PANTHER" id="PTHR43433:SF5">
    <property type="entry name" value="AB HYDROLASE-1 DOMAIN-CONTAINING PROTEIN"/>
    <property type="match status" value="1"/>
</dbReference>
<keyword evidence="3" id="KW-1185">Reference proteome</keyword>
<dbReference type="Pfam" id="PF00561">
    <property type="entry name" value="Abhydrolase_1"/>
    <property type="match status" value="1"/>
</dbReference>
<dbReference type="Proteomes" id="UP000612893">
    <property type="component" value="Unassembled WGS sequence"/>
</dbReference>
<organism evidence="2 3">
    <name type="scientific">Candidatus Nephthysia bennettiae</name>
    <dbReference type="NCBI Taxonomy" id="3127016"/>
    <lineage>
        <taxon>Bacteria</taxon>
        <taxon>Bacillati</taxon>
        <taxon>Candidatus Dormiibacterota</taxon>
        <taxon>Candidatus Dormibacteria</taxon>
        <taxon>Candidatus Dormibacterales</taxon>
        <taxon>Candidatus Dormibacteraceae</taxon>
        <taxon>Candidatus Nephthysia</taxon>
    </lineage>
</organism>
<proteinExistence type="predicted"/>
<feature type="domain" description="AB hydrolase-1" evidence="1">
    <location>
        <begin position="3"/>
        <end position="74"/>
    </location>
</feature>
<dbReference type="EMBL" id="JAEKNR010000238">
    <property type="protein sequence ID" value="MBJ7601208.1"/>
    <property type="molecule type" value="Genomic_DNA"/>
</dbReference>
<dbReference type="Gene3D" id="3.40.50.1820">
    <property type="entry name" value="alpha/beta hydrolase"/>
    <property type="match status" value="1"/>
</dbReference>
<accession>A0A934KES2</accession>
<dbReference type="AlphaFoldDB" id="A0A934KES2"/>
<comment type="caution">
    <text evidence="2">The sequence shown here is derived from an EMBL/GenBank/DDBJ whole genome shotgun (WGS) entry which is preliminary data.</text>
</comment>
<keyword evidence="2" id="KW-0378">Hydrolase</keyword>
<dbReference type="PANTHER" id="PTHR43433">
    <property type="entry name" value="HYDROLASE, ALPHA/BETA FOLD FAMILY PROTEIN"/>
    <property type="match status" value="1"/>
</dbReference>
<dbReference type="GO" id="GO:0016787">
    <property type="term" value="F:hydrolase activity"/>
    <property type="evidence" value="ECO:0007669"/>
    <property type="project" value="UniProtKB-KW"/>
</dbReference>
<evidence type="ECO:0000313" key="2">
    <source>
        <dbReference type="EMBL" id="MBJ7601208.1"/>
    </source>
</evidence>
<protein>
    <submittedName>
        <fullName evidence="2">Alpha/beta fold hydrolase</fullName>
    </submittedName>
</protein>
<dbReference type="InterPro" id="IPR050471">
    <property type="entry name" value="AB_hydrolase"/>
</dbReference>
<dbReference type="SUPFAM" id="SSF53474">
    <property type="entry name" value="alpha/beta-Hydrolases"/>
    <property type="match status" value="1"/>
</dbReference>
<reference evidence="2" key="1">
    <citation type="submission" date="2020-10" db="EMBL/GenBank/DDBJ databases">
        <title>Ca. Dormibacterota MAGs.</title>
        <authorList>
            <person name="Montgomery K."/>
        </authorList>
    </citation>
    <scope>NUCLEOTIDE SEQUENCE [LARGE SCALE GENOMIC DNA]</scope>
    <source>
        <strain evidence="2">SC8812_S17_10</strain>
    </source>
</reference>